<dbReference type="AlphaFoldDB" id="A0A4V1C8B0"/>
<dbReference type="Proteomes" id="UP000294847">
    <property type="component" value="Chromosome 7"/>
</dbReference>
<accession>A0A4V1C8B0</accession>
<feature type="non-terminal residue" evidence="1">
    <location>
        <position position="100"/>
    </location>
</feature>
<name>A0A4V1C8B0_PYROR</name>
<protein>
    <submittedName>
        <fullName evidence="1">Uncharacterized protein</fullName>
    </submittedName>
</protein>
<gene>
    <name evidence="1" type="ORF">PoMZ_13231</name>
</gene>
<organism evidence="1 2">
    <name type="scientific">Pyricularia oryzae</name>
    <name type="common">Rice blast fungus</name>
    <name type="synonym">Magnaporthe oryzae</name>
    <dbReference type="NCBI Taxonomy" id="318829"/>
    <lineage>
        <taxon>Eukaryota</taxon>
        <taxon>Fungi</taxon>
        <taxon>Dikarya</taxon>
        <taxon>Ascomycota</taxon>
        <taxon>Pezizomycotina</taxon>
        <taxon>Sordariomycetes</taxon>
        <taxon>Sordariomycetidae</taxon>
        <taxon>Magnaporthales</taxon>
        <taxon>Pyriculariaceae</taxon>
        <taxon>Pyricularia</taxon>
    </lineage>
</organism>
<proteinExistence type="predicted"/>
<feature type="non-terminal residue" evidence="1">
    <location>
        <position position="1"/>
    </location>
</feature>
<sequence length="100" mass="11411">LFNTSIYRAFAPKTHASGVPETPCERYQRCCIAFRGTGHRRLAKEQYGVPTRNNYIWHDVEKHQSCYANCICPVDGTDGPFCPWHTALHLDSTQAVQEQL</sequence>
<evidence type="ECO:0000313" key="2">
    <source>
        <dbReference type="Proteomes" id="UP000294847"/>
    </source>
</evidence>
<evidence type="ECO:0000313" key="1">
    <source>
        <dbReference type="EMBL" id="QBZ66258.1"/>
    </source>
</evidence>
<dbReference type="EMBL" id="CP034210">
    <property type="protein sequence ID" value="QBZ66258.1"/>
    <property type="molecule type" value="Genomic_DNA"/>
</dbReference>
<reference evidence="1 2" key="1">
    <citation type="journal article" date="2019" name="Mol. Biol. Evol.">
        <title>Blast fungal genomes show frequent chromosomal changes, gene gains and losses, and effector gene turnover.</title>
        <authorList>
            <person name="Gomez Luciano L.B."/>
            <person name="Jason Tsai I."/>
            <person name="Chuma I."/>
            <person name="Tosa Y."/>
            <person name="Chen Y.H."/>
            <person name="Li J.Y."/>
            <person name="Li M.Y."/>
            <person name="Jade Lu M.Y."/>
            <person name="Nakayashiki H."/>
            <person name="Li W.H."/>
        </authorList>
    </citation>
    <scope>NUCLEOTIDE SEQUENCE [LARGE SCALE GENOMIC DNA]</scope>
    <source>
        <strain evidence="1">MZ5-1-6</strain>
    </source>
</reference>